<keyword evidence="2" id="KW-1185">Reference proteome</keyword>
<evidence type="ECO:0000313" key="1">
    <source>
        <dbReference type="EMBL" id="CAG8801976.1"/>
    </source>
</evidence>
<reference evidence="1" key="1">
    <citation type="submission" date="2021-06" db="EMBL/GenBank/DDBJ databases">
        <authorList>
            <person name="Kallberg Y."/>
            <person name="Tangrot J."/>
            <person name="Rosling A."/>
        </authorList>
    </citation>
    <scope>NUCLEOTIDE SEQUENCE</scope>
    <source>
        <strain evidence="1">MA461A</strain>
    </source>
</reference>
<organism evidence="1 2">
    <name type="scientific">Racocetra persica</name>
    <dbReference type="NCBI Taxonomy" id="160502"/>
    <lineage>
        <taxon>Eukaryota</taxon>
        <taxon>Fungi</taxon>
        <taxon>Fungi incertae sedis</taxon>
        <taxon>Mucoromycota</taxon>
        <taxon>Glomeromycotina</taxon>
        <taxon>Glomeromycetes</taxon>
        <taxon>Diversisporales</taxon>
        <taxon>Gigasporaceae</taxon>
        <taxon>Racocetra</taxon>
    </lineage>
</organism>
<feature type="non-terminal residue" evidence="1">
    <location>
        <position position="71"/>
    </location>
</feature>
<protein>
    <submittedName>
        <fullName evidence="1">18446_t:CDS:1</fullName>
    </submittedName>
</protein>
<accession>A0ACA9RPD0</accession>
<evidence type="ECO:0000313" key="2">
    <source>
        <dbReference type="Proteomes" id="UP000789920"/>
    </source>
</evidence>
<dbReference type="EMBL" id="CAJVQC010061643">
    <property type="protein sequence ID" value="CAG8801976.1"/>
    <property type="molecule type" value="Genomic_DNA"/>
</dbReference>
<name>A0ACA9RPD0_9GLOM</name>
<gene>
    <name evidence="1" type="ORF">RPERSI_LOCUS21226</name>
</gene>
<proteinExistence type="predicted"/>
<dbReference type="Proteomes" id="UP000789920">
    <property type="component" value="Unassembled WGS sequence"/>
</dbReference>
<comment type="caution">
    <text evidence="1">The sequence shown here is derived from an EMBL/GenBank/DDBJ whole genome shotgun (WGS) entry which is preliminary data.</text>
</comment>
<sequence length="71" mass="8404">YQLTPELDDATEMDMNDEYLIDSLKWSDDELEFKNSDYEAYDPEYGYNFHIDYGKCWGIPTSKKKYPGSTL</sequence>
<feature type="non-terminal residue" evidence="1">
    <location>
        <position position="1"/>
    </location>
</feature>